<dbReference type="InParanoid" id="A0A1Z5RJ63"/>
<dbReference type="Gramene" id="OQU83639">
    <property type="protein sequence ID" value="OQU83639"/>
    <property type="gene ID" value="SORBI_3005G150501"/>
</dbReference>
<reference evidence="2 3" key="1">
    <citation type="journal article" date="2009" name="Nature">
        <title>The Sorghum bicolor genome and the diversification of grasses.</title>
        <authorList>
            <person name="Paterson A.H."/>
            <person name="Bowers J.E."/>
            <person name="Bruggmann R."/>
            <person name="Dubchak I."/>
            <person name="Grimwood J."/>
            <person name="Gundlach H."/>
            <person name="Haberer G."/>
            <person name="Hellsten U."/>
            <person name="Mitros T."/>
            <person name="Poliakov A."/>
            <person name="Schmutz J."/>
            <person name="Spannagl M."/>
            <person name="Tang H."/>
            <person name="Wang X."/>
            <person name="Wicker T."/>
            <person name="Bharti A.K."/>
            <person name="Chapman J."/>
            <person name="Feltus F.A."/>
            <person name="Gowik U."/>
            <person name="Grigoriev I.V."/>
            <person name="Lyons E."/>
            <person name="Maher C.A."/>
            <person name="Martis M."/>
            <person name="Narechania A."/>
            <person name="Otillar R.P."/>
            <person name="Penning B.W."/>
            <person name="Salamov A.A."/>
            <person name="Wang Y."/>
            <person name="Zhang L."/>
            <person name="Carpita N.C."/>
            <person name="Freeling M."/>
            <person name="Gingle A.R."/>
            <person name="Hash C.T."/>
            <person name="Keller B."/>
            <person name="Klein P."/>
            <person name="Kresovich S."/>
            <person name="McCann M.C."/>
            <person name="Ming R."/>
            <person name="Peterson D.G."/>
            <person name="Mehboob-ur-Rahman"/>
            <person name="Ware D."/>
            <person name="Westhoff P."/>
            <person name="Mayer K.F."/>
            <person name="Messing J."/>
            <person name="Rokhsar D.S."/>
        </authorList>
    </citation>
    <scope>NUCLEOTIDE SEQUENCE [LARGE SCALE GENOMIC DNA]</scope>
    <source>
        <strain evidence="3">cv. BTx623</strain>
    </source>
</reference>
<dbReference type="EMBL" id="CM000764">
    <property type="protein sequence ID" value="OQU83639.1"/>
    <property type="molecule type" value="Genomic_DNA"/>
</dbReference>
<reference evidence="3" key="2">
    <citation type="journal article" date="2018" name="Plant J.">
        <title>The Sorghum bicolor reference genome: improved assembly, gene annotations, a transcriptome atlas, and signatures of genome organization.</title>
        <authorList>
            <person name="McCormick R.F."/>
            <person name="Truong S.K."/>
            <person name="Sreedasyam A."/>
            <person name="Jenkins J."/>
            <person name="Shu S."/>
            <person name="Sims D."/>
            <person name="Kennedy M."/>
            <person name="Amirebrahimi M."/>
            <person name="Weers B.D."/>
            <person name="McKinley B."/>
            <person name="Mattison A."/>
            <person name="Morishige D.T."/>
            <person name="Grimwood J."/>
            <person name="Schmutz J."/>
            <person name="Mullet J.E."/>
        </authorList>
    </citation>
    <scope>NUCLEOTIDE SEQUENCE [LARGE SCALE GENOMIC DNA]</scope>
    <source>
        <strain evidence="3">cv. BTx623</strain>
    </source>
</reference>
<organism evidence="2 3">
    <name type="scientific">Sorghum bicolor</name>
    <name type="common">Sorghum</name>
    <name type="synonym">Sorghum vulgare</name>
    <dbReference type="NCBI Taxonomy" id="4558"/>
    <lineage>
        <taxon>Eukaryota</taxon>
        <taxon>Viridiplantae</taxon>
        <taxon>Streptophyta</taxon>
        <taxon>Embryophyta</taxon>
        <taxon>Tracheophyta</taxon>
        <taxon>Spermatophyta</taxon>
        <taxon>Magnoliopsida</taxon>
        <taxon>Liliopsida</taxon>
        <taxon>Poales</taxon>
        <taxon>Poaceae</taxon>
        <taxon>PACMAD clade</taxon>
        <taxon>Panicoideae</taxon>
        <taxon>Andropogonodae</taxon>
        <taxon>Andropogoneae</taxon>
        <taxon>Sorghinae</taxon>
        <taxon>Sorghum</taxon>
    </lineage>
</organism>
<evidence type="ECO:0000313" key="2">
    <source>
        <dbReference type="EMBL" id="OQU83639.1"/>
    </source>
</evidence>
<sequence length="126" mass="13537">MLGGTFRRQTRDARRHLPPTLGGRPGLATLGGTFRRRTRARRTQRKPSAGACEGALRPGRRTGRGRRRCWEAAKPSGVSSDRGEVRARVGRQVWGDIGRICADRGDIGRICGIGNRAASGGCEASG</sequence>
<gene>
    <name evidence="2" type="ORF">SORBI_3005G150501</name>
</gene>
<feature type="compositionally biased region" description="Basic residues" evidence="1">
    <location>
        <begin position="34"/>
        <end position="45"/>
    </location>
</feature>
<accession>A0A1Z5RJ63</accession>
<feature type="region of interest" description="Disordered" evidence="1">
    <location>
        <begin position="1"/>
        <end position="85"/>
    </location>
</feature>
<evidence type="ECO:0000256" key="1">
    <source>
        <dbReference type="SAM" id="MobiDB-lite"/>
    </source>
</evidence>
<keyword evidence="3" id="KW-1185">Reference proteome</keyword>
<evidence type="ECO:0000313" key="3">
    <source>
        <dbReference type="Proteomes" id="UP000000768"/>
    </source>
</evidence>
<dbReference type="AlphaFoldDB" id="A0A1Z5RJ63"/>
<name>A0A1Z5RJ63_SORBI</name>
<protein>
    <submittedName>
        <fullName evidence="2">Uncharacterized protein</fullName>
    </submittedName>
</protein>
<feature type="compositionally biased region" description="Basic residues" evidence="1">
    <location>
        <begin position="58"/>
        <end position="67"/>
    </location>
</feature>
<proteinExistence type="predicted"/>
<dbReference type="Proteomes" id="UP000000768">
    <property type="component" value="Chromosome 5"/>
</dbReference>